<dbReference type="Pfam" id="PF00530">
    <property type="entry name" value="SRCR"/>
    <property type="match status" value="1"/>
</dbReference>
<evidence type="ECO:0000256" key="5">
    <source>
        <dbReference type="ARBA" id="ARBA00023180"/>
    </source>
</evidence>
<keyword evidence="3" id="KW-0720">Serine protease</keyword>
<dbReference type="InterPro" id="IPR001190">
    <property type="entry name" value="SRCR"/>
</dbReference>
<keyword evidence="5" id="KW-0325">Glycoprotein</keyword>
<dbReference type="Gene3D" id="3.10.250.10">
    <property type="entry name" value="SRCR-like domain"/>
    <property type="match status" value="1"/>
</dbReference>
<dbReference type="AlphaFoldDB" id="A0A0B6ZWG5"/>
<dbReference type="InterPro" id="IPR036055">
    <property type="entry name" value="LDL_receptor-like_sf"/>
</dbReference>
<keyword evidence="1" id="KW-0645">Protease</keyword>
<gene>
    <name evidence="8" type="primary">ORF81379</name>
</gene>
<evidence type="ECO:0000256" key="2">
    <source>
        <dbReference type="ARBA" id="ARBA00022801"/>
    </source>
</evidence>
<protein>
    <recommendedName>
        <fullName evidence="7">SRCR domain-containing protein</fullName>
    </recommendedName>
</protein>
<feature type="disulfide bond" evidence="6">
    <location>
        <begin position="50"/>
        <end position="114"/>
    </location>
</feature>
<keyword evidence="4 6" id="KW-1015">Disulfide bond</keyword>
<dbReference type="SMART" id="SM00202">
    <property type="entry name" value="SR"/>
    <property type="match status" value="1"/>
</dbReference>
<evidence type="ECO:0000256" key="1">
    <source>
        <dbReference type="ARBA" id="ARBA00022670"/>
    </source>
</evidence>
<feature type="domain" description="SRCR" evidence="7">
    <location>
        <begin position="25"/>
        <end position="125"/>
    </location>
</feature>
<dbReference type="PRINTS" id="PR00258">
    <property type="entry name" value="SPERACTRCPTR"/>
</dbReference>
<accession>A0A0B6ZWG5</accession>
<dbReference type="PANTHER" id="PTHR48071:SF18">
    <property type="entry name" value="DELETED IN MALIGNANT BRAIN TUMORS 1 PROTEIN-RELATED"/>
    <property type="match status" value="1"/>
</dbReference>
<proteinExistence type="predicted"/>
<dbReference type="Gene3D" id="4.10.1220.10">
    <property type="entry name" value="EGF-type module"/>
    <property type="match status" value="1"/>
</dbReference>
<evidence type="ECO:0000256" key="6">
    <source>
        <dbReference type="PROSITE-ProRule" id="PRU00196"/>
    </source>
</evidence>
<evidence type="ECO:0000313" key="8">
    <source>
        <dbReference type="EMBL" id="CEK72181.1"/>
    </source>
</evidence>
<evidence type="ECO:0000259" key="7">
    <source>
        <dbReference type="PROSITE" id="PS50287"/>
    </source>
</evidence>
<dbReference type="SUPFAM" id="SSF56487">
    <property type="entry name" value="SRCR-like"/>
    <property type="match status" value="1"/>
</dbReference>
<keyword evidence="2" id="KW-0378">Hydrolase</keyword>
<feature type="disulfide bond" evidence="6">
    <location>
        <begin position="94"/>
        <end position="104"/>
    </location>
</feature>
<dbReference type="CDD" id="cd00112">
    <property type="entry name" value="LDLa"/>
    <property type="match status" value="1"/>
</dbReference>
<sequence>ELAAKCDGEDDCSDQSDELDCGVKYQLVNGSKPWNGRVEVIKDGVRGTVCSDKWDNNDATVLCRSLGFINGGNVVVKGQFGSGKGQIWLDDVNCNGNELSLDKCTHGGWGKHNCVHDKDAGVQCNNAVLPEVTKKPNLTPAPTDSIRSQLAALASGNECNDFTWL</sequence>
<dbReference type="InterPro" id="IPR002172">
    <property type="entry name" value="LDrepeatLR_classA_rpt"/>
</dbReference>
<evidence type="ECO:0000256" key="4">
    <source>
        <dbReference type="ARBA" id="ARBA00023157"/>
    </source>
</evidence>
<feature type="non-terminal residue" evidence="8">
    <location>
        <position position="1"/>
    </location>
</feature>
<dbReference type="FunFam" id="3.10.250.10:FF:000011">
    <property type="entry name" value="Scavenger receptor class A member 5"/>
    <property type="match status" value="1"/>
</dbReference>
<dbReference type="PANTHER" id="PTHR48071">
    <property type="entry name" value="SRCR DOMAIN-CONTAINING PROTEIN"/>
    <property type="match status" value="1"/>
</dbReference>
<dbReference type="EMBL" id="HACG01025316">
    <property type="protein sequence ID" value="CEK72181.1"/>
    <property type="molecule type" value="Transcribed_RNA"/>
</dbReference>
<feature type="disulfide bond" evidence="6">
    <location>
        <begin position="63"/>
        <end position="124"/>
    </location>
</feature>
<dbReference type="GO" id="GO:0008236">
    <property type="term" value="F:serine-type peptidase activity"/>
    <property type="evidence" value="ECO:0007669"/>
    <property type="project" value="UniProtKB-KW"/>
</dbReference>
<organism evidence="8">
    <name type="scientific">Arion vulgaris</name>
    <dbReference type="NCBI Taxonomy" id="1028688"/>
    <lineage>
        <taxon>Eukaryota</taxon>
        <taxon>Metazoa</taxon>
        <taxon>Spiralia</taxon>
        <taxon>Lophotrochozoa</taxon>
        <taxon>Mollusca</taxon>
        <taxon>Gastropoda</taxon>
        <taxon>Heterobranchia</taxon>
        <taxon>Euthyneura</taxon>
        <taxon>Panpulmonata</taxon>
        <taxon>Eupulmonata</taxon>
        <taxon>Stylommatophora</taxon>
        <taxon>Helicina</taxon>
        <taxon>Arionoidea</taxon>
        <taxon>Arionidae</taxon>
        <taxon>Arion</taxon>
    </lineage>
</organism>
<reference evidence="8" key="1">
    <citation type="submission" date="2014-12" db="EMBL/GenBank/DDBJ databases">
        <title>Insight into the proteome of Arion vulgaris.</title>
        <authorList>
            <person name="Aradska J."/>
            <person name="Bulat T."/>
            <person name="Smidak R."/>
            <person name="Sarate P."/>
            <person name="Gangsoo J."/>
            <person name="Sialana F."/>
            <person name="Bilban M."/>
            <person name="Lubec G."/>
        </authorList>
    </citation>
    <scope>NUCLEOTIDE SEQUENCE</scope>
    <source>
        <tissue evidence="8">Skin</tissue>
    </source>
</reference>
<dbReference type="InterPro" id="IPR036772">
    <property type="entry name" value="SRCR-like_dom_sf"/>
</dbReference>
<dbReference type="GO" id="GO:0016020">
    <property type="term" value="C:membrane"/>
    <property type="evidence" value="ECO:0007669"/>
    <property type="project" value="InterPro"/>
</dbReference>
<dbReference type="PROSITE" id="PS50287">
    <property type="entry name" value="SRCR_2"/>
    <property type="match status" value="1"/>
</dbReference>
<evidence type="ECO:0000256" key="3">
    <source>
        <dbReference type="ARBA" id="ARBA00022825"/>
    </source>
</evidence>
<dbReference type="GO" id="GO:0006508">
    <property type="term" value="P:proteolysis"/>
    <property type="evidence" value="ECO:0007669"/>
    <property type="project" value="UniProtKB-KW"/>
</dbReference>
<name>A0A0B6ZWG5_9EUPU</name>
<dbReference type="SUPFAM" id="SSF57424">
    <property type="entry name" value="LDL receptor-like module"/>
    <property type="match status" value="1"/>
</dbReference>